<proteinExistence type="predicted"/>
<sequence length="72" mass="8163">MDCELVNCNPSWLRFHKQILYCKSAIRAMARASNTAILTQLPVCLILLVGRFKRNRVAFLKQQLCGLLLVTG</sequence>
<reference evidence="1 2" key="1">
    <citation type="journal article" date="2023" name="Plants (Basel)">
        <title>Bridging the Gap: Combining Genomics and Transcriptomics Approaches to Understand Stylosanthes scabra, an Orphan Legume from the Brazilian Caatinga.</title>
        <authorList>
            <person name="Ferreira-Neto J.R.C."/>
            <person name="da Silva M.D."/>
            <person name="Binneck E."/>
            <person name="de Melo N.F."/>
            <person name="da Silva R.H."/>
            <person name="de Melo A.L.T.M."/>
            <person name="Pandolfi V."/>
            <person name="Bustamante F.O."/>
            <person name="Brasileiro-Vidal A.C."/>
            <person name="Benko-Iseppon A.M."/>
        </authorList>
    </citation>
    <scope>NUCLEOTIDE SEQUENCE [LARGE SCALE GENOMIC DNA]</scope>
    <source>
        <tissue evidence="1">Leaves</tissue>
    </source>
</reference>
<evidence type="ECO:0000313" key="2">
    <source>
        <dbReference type="Proteomes" id="UP001341840"/>
    </source>
</evidence>
<dbReference type="Proteomes" id="UP001341840">
    <property type="component" value="Unassembled WGS sequence"/>
</dbReference>
<organism evidence="1 2">
    <name type="scientific">Stylosanthes scabra</name>
    <dbReference type="NCBI Taxonomy" id="79078"/>
    <lineage>
        <taxon>Eukaryota</taxon>
        <taxon>Viridiplantae</taxon>
        <taxon>Streptophyta</taxon>
        <taxon>Embryophyta</taxon>
        <taxon>Tracheophyta</taxon>
        <taxon>Spermatophyta</taxon>
        <taxon>Magnoliopsida</taxon>
        <taxon>eudicotyledons</taxon>
        <taxon>Gunneridae</taxon>
        <taxon>Pentapetalae</taxon>
        <taxon>rosids</taxon>
        <taxon>fabids</taxon>
        <taxon>Fabales</taxon>
        <taxon>Fabaceae</taxon>
        <taxon>Papilionoideae</taxon>
        <taxon>50 kb inversion clade</taxon>
        <taxon>dalbergioids sensu lato</taxon>
        <taxon>Dalbergieae</taxon>
        <taxon>Pterocarpus clade</taxon>
        <taxon>Stylosanthes</taxon>
    </lineage>
</organism>
<accession>A0ABU6R9W6</accession>
<comment type="caution">
    <text evidence="1">The sequence shown here is derived from an EMBL/GenBank/DDBJ whole genome shotgun (WGS) entry which is preliminary data.</text>
</comment>
<dbReference type="EMBL" id="JASCZI010030291">
    <property type="protein sequence ID" value="MED6120723.1"/>
    <property type="molecule type" value="Genomic_DNA"/>
</dbReference>
<protein>
    <submittedName>
        <fullName evidence="1">Uncharacterized protein</fullName>
    </submittedName>
</protein>
<keyword evidence="2" id="KW-1185">Reference proteome</keyword>
<gene>
    <name evidence="1" type="ORF">PIB30_023654</name>
</gene>
<name>A0ABU6R9W6_9FABA</name>
<evidence type="ECO:0000313" key="1">
    <source>
        <dbReference type="EMBL" id="MED6120723.1"/>
    </source>
</evidence>